<protein>
    <submittedName>
        <fullName evidence="6">Hsp33 family molecular chaperone HslO</fullName>
    </submittedName>
</protein>
<accession>A0A9D1SG57</accession>
<dbReference type="Gene3D" id="3.90.1280.10">
    <property type="entry name" value="HSP33 redox switch-like"/>
    <property type="match status" value="1"/>
</dbReference>
<evidence type="ECO:0000313" key="6">
    <source>
        <dbReference type="EMBL" id="HIU58477.1"/>
    </source>
</evidence>
<keyword evidence="5" id="KW-0676">Redox-active center</keyword>
<comment type="caution">
    <text evidence="6">The sequence shown here is derived from an EMBL/GenBank/DDBJ whole genome shotgun (WGS) entry which is preliminary data.</text>
</comment>
<dbReference type="PANTHER" id="PTHR30111:SF1">
    <property type="entry name" value="33 KDA CHAPERONIN"/>
    <property type="match status" value="1"/>
</dbReference>
<dbReference type="InterPro" id="IPR016154">
    <property type="entry name" value="Heat_shock_Hsp33_C"/>
</dbReference>
<dbReference type="GO" id="GO:0042026">
    <property type="term" value="P:protein refolding"/>
    <property type="evidence" value="ECO:0007669"/>
    <property type="project" value="TreeGrafter"/>
</dbReference>
<name>A0A9D1SG57_9FIRM</name>
<evidence type="ECO:0000256" key="2">
    <source>
        <dbReference type="ARBA" id="ARBA00022833"/>
    </source>
</evidence>
<dbReference type="Pfam" id="PF01430">
    <property type="entry name" value="HSP33"/>
    <property type="match status" value="1"/>
</dbReference>
<dbReference type="GO" id="GO:0051082">
    <property type="term" value="F:unfolded protein binding"/>
    <property type="evidence" value="ECO:0007669"/>
    <property type="project" value="InterPro"/>
</dbReference>
<evidence type="ECO:0000256" key="4">
    <source>
        <dbReference type="ARBA" id="ARBA00023186"/>
    </source>
</evidence>
<dbReference type="InterPro" id="IPR016153">
    <property type="entry name" value="Heat_shock_Hsp33_N"/>
</dbReference>
<organism evidence="6 7">
    <name type="scientific">Candidatus Scatosoma pullistercoris</name>
    <dbReference type="NCBI Taxonomy" id="2840934"/>
    <lineage>
        <taxon>Bacteria</taxon>
        <taxon>Bacillati</taxon>
        <taxon>Bacillota</taxon>
        <taxon>Clostridia</taxon>
        <taxon>Candidatus Scatosoma</taxon>
    </lineage>
</organism>
<proteinExistence type="predicted"/>
<dbReference type="AlphaFoldDB" id="A0A9D1SG57"/>
<dbReference type="Proteomes" id="UP000824081">
    <property type="component" value="Unassembled WGS sequence"/>
</dbReference>
<sequence>MKNVLRTLVYEDEVSLTLIDSTEIVREAIRLHSLTRPSAIALGKALTVMVYAGACLKDPDRSISVSVRGNGEGGEISVSGNGRLQLRGYIGNPAVCVLPGESDEEAERRCLGSEGTLTVIRDEGYGRPFVGSCLLPDSGLIDRAFEAYYRVSEQLPAKIASVVRMEGENCAFAGAAVLQPLPFASEKVLNSLPTEAELGEIAEQISALGPGKCAQTYFSAKSAVLEEREAAYKCNCSREYLSGVLVSLGKEELDDILRKDGEIRVHCHYCNTDYRFTREDVDKLFP</sequence>
<dbReference type="GO" id="GO:0044183">
    <property type="term" value="F:protein folding chaperone"/>
    <property type="evidence" value="ECO:0007669"/>
    <property type="project" value="TreeGrafter"/>
</dbReference>
<gene>
    <name evidence="6" type="ORF">IAC57_00100</name>
</gene>
<dbReference type="Gene3D" id="3.55.30.10">
    <property type="entry name" value="Hsp33 domain"/>
    <property type="match status" value="1"/>
</dbReference>
<dbReference type="InterPro" id="IPR000397">
    <property type="entry name" value="Heat_shock_Hsp33"/>
</dbReference>
<dbReference type="SUPFAM" id="SSF118352">
    <property type="entry name" value="HSP33 redox switch-like"/>
    <property type="match status" value="1"/>
</dbReference>
<dbReference type="SUPFAM" id="SSF64397">
    <property type="entry name" value="Hsp33 domain"/>
    <property type="match status" value="1"/>
</dbReference>
<evidence type="ECO:0000256" key="1">
    <source>
        <dbReference type="ARBA" id="ARBA00022490"/>
    </source>
</evidence>
<evidence type="ECO:0000256" key="3">
    <source>
        <dbReference type="ARBA" id="ARBA00023157"/>
    </source>
</evidence>
<dbReference type="EMBL" id="DVMZ01000004">
    <property type="protein sequence ID" value="HIU58477.1"/>
    <property type="molecule type" value="Genomic_DNA"/>
</dbReference>
<evidence type="ECO:0000256" key="5">
    <source>
        <dbReference type="ARBA" id="ARBA00023284"/>
    </source>
</evidence>
<keyword evidence="3" id="KW-1015">Disulfide bond</keyword>
<reference evidence="6" key="2">
    <citation type="journal article" date="2021" name="PeerJ">
        <title>Extensive microbial diversity within the chicken gut microbiome revealed by metagenomics and culture.</title>
        <authorList>
            <person name="Gilroy R."/>
            <person name="Ravi A."/>
            <person name="Getino M."/>
            <person name="Pursley I."/>
            <person name="Horton D.L."/>
            <person name="Alikhan N.F."/>
            <person name="Baker D."/>
            <person name="Gharbi K."/>
            <person name="Hall N."/>
            <person name="Watson M."/>
            <person name="Adriaenssens E.M."/>
            <person name="Foster-Nyarko E."/>
            <person name="Jarju S."/>
            <person name="Secka A."/>
            <person name="Antonio M."/>
            <person name="Oren A."/>
            <person name="Chaudhuri R.R."/>
            <person name="La Ragione R."/>
            <person name="Hildebrand F."/>
            <person name="Pallen M.J."/>
        </authorList>
    </citation>
    <scope>NUCLEOTIDE SEQUENCE</scope>
    <source>
        <strain evidence="6">11687</strain>
    </source>
</reference>
<reference evidence="6" key="1">
    <citation type="submission" date="2020-10" db="EMBL/GenBank/DDBJ databases">
        <authorList>
            <person name="Gilroy R."/>
        </authorList>
    </citation>
    <scope>NUCLEOTIDE SEQUENCE</scope>
    <source>
        <strain evidence="6">11687</strain>
    </source>
</reference>
<dbReference type="GO" id="GO:0005737">
    <property type="term" value="C:cytoplasm"/>
    <property type="evidence" value="ECO:0007669"/>
    <property type="project" value="InterPro"/>
</dbReference>
<dbReference type="PANTHER" id="PTHR30111">
    <property type="entry name" value="33 KDA CHAPERONIN"/>
    <property type="match status" value="1"/>
</dbReference>
<keyword evidence="4" id="KW-0143">Chaperone</keyword>
<keyword evidence="2" id="KW-0862">Zinc</keyword>
<keyword evidence="1" id="KW-0963">Cytoplasm</keyword>
<evidence type="ECO:0000313" key="7">
    <source>
        <dbReference type="Proteomes" id="UP000824081"/>
    </source>
</evidence>